<keyword evidence="5 8" id="KW-0547">Nucleotide-binding</keyword>
<evidence type="ECO:0000313" key="12">
    <source>
        <dbReference type="EMBL" id="RFB06156.1"/>
    </source>
</evidence>
<dbReference type="PANTHER" id="PTHR43834">
    <property type="entry name" value="GTPASE DER"/>
    <property type="match status" value="1"/>
</dbReference>
<feature type="binding site" evidence="8">
    <location>
        <begin position="9"/>
        <end position="16"/>
    </location>
    <ligand>
        <name>GTP</name>
        <dbReference type="ChEBI" id="CHEBI:37565"/>
        <label>1</label>
    </ligand>
</feature>
<dbReference type="NCBIfam" id="TIGR00231">
    <property type="entry name" value="small_GTP"/>
    <property type="match status" value="2"/>
</dbReference>
<feature type="domain" description="EngA-type G" evidence="11">
    <location>
        <begin position="3"/>
        <end position="166"/>
    </location>
</feature>
<feature type="binding site" evidence="8">
    <location>
        <begin position="307"/>
        <end position="310"/>
    </location>
    <ligand>
        <name>GTP</name>
        <dbReference type="ChEBI" id="CHEBI:37565"/>
        <label>2</label>
    </ligand>
</feature>
<dbReference type="Pfam" id="PF01926">
    <property type="entry name" value="MMR_HSR1"/>
    <property type="match status" value="2"/>
</dbReference>
<protein>
    <recommendedName>
        <fullName evidence="2 8">GTPase Der</fullName>
    </recommendedName>
    <alternativeName>
        <fullName evidence="7 8">GTP-binding protein EngA</fullName>
    </alternativeName>
</protein>
<evidence type="ECO:0000313" key="13">
    <source>
        <dbReference type="Proteomes" id="UP000264589"/>
    </source>
</evidence>
<sequence length="456" mass="50698">MVLKVAIIGRPNVGKSTLFNRLAGKKLALVDDQPGVTRDRREYDIKFGDLDIRLIDTAGLENASDGSLQARMREGTEKAIALADVTLFLVDARSGLTSHDEELAEMLRRAGRPVVLVANKTEGRGEAGAYEAYNLGLGDPVAISAEHGEGMADLYQAIRAHVPEDGMDDEEDAETLEWDDPLKPLRLAIVGRPNAGKSTLVNRLLDEDRVLTGPEAGITRDTISVEWSWEGSERSWPVKLFDTAGLRKRAKVQDRLEKMSTGDTIRAIQFAEVVAVIIDATMPFEKQDLQIADLAAREGRGVVIVANKWDLIEDKDETAKALREAAARLLPQIPNVPVILMSALTGRGIDRLMPWVTRVYRDWNAKVKTSDLNKWLEAATQKHPPPAVGGRRIKIRYITQVNTRPPTFMAHCQRADHLPDSYKRYLVNGIRESFSIEAVPIRLFLRKGTNPYEGKK</sequence>
<dbReference type="HAMAP" id="MF_00195">
    <property type="entry name" value="GTPase_Der"/>
    <property type="match status" value="1"/>
</dbReference>
<dbReference type="SUPFAM" id="SSF52540">
    <property type="entry name" value="P-loop containing nucleoside triphosphate hydrolases"/>
    <property type="match status" value="2"/>
</dbReference>
<evidence type="ECO:0000256" key="3">
    <source>
        <dbReference type="ARBA" id="ARBA00022517"/>
    </source>
</evidence>
<dbReference type="InterPro" id="IPR006073">
    <property type="entry name" value="GTP-bd"/>
</dbReference>
<dbReference type="Gene3D" id="3.40.50.300">
    <property type="entry name" value="P-loop containing nucleotide triphosphate hydrolases"/>
    <property type="match status" value="2"/>
</dbReference>
<evidence type="ECO:0000256" key="8">
    <source>
        <dbReference type="HAMAP-Rule" id="MF_00195"/>
    </source>
</evidence>
<dbReference type="EMBL" id="QUQO01000001">
    <property type="protein sequence ID" value="RFB06156.1"/>
    <property type="molecule type" value="Genomic_DNA"/>
</dbReference>
<gene>
    <name evidence="8" type="primary">der</name>
    <name evidence="12" type="ORF">DX908_13295</name>
</gene>
<dbReference type="Gene3D" id="3.30.300.20">
    <property type="match status" value="1"/>
</dbReference>
<dbReference type="PANTHER" id="PTHR43834:SF6">
    <property type="entry name" value="GTPASE DER"/>
    <property type="match status" value="1"/>
</dbReference>
<organism evidence="12 13">
    <name type="scientific">Parvularcula marina</name>
    <dbReference type="NCBI Taxonomy" id="2292771"/>
    <lineage>
        <taxon>Bacteria</taxon>
        <taxon>Pseudomonadati</taxon>
        <taxon>Pseudomonadota</taxon>
        <taxon>Alphaproteobacteria</taxon>
        <taxon>Parvularculales</taxon>
        <taxon>Parvularculaceae</taxon>
        <taxon>Parvularcula</taxon>
    </lineage>
</organism>
<dbReference type="CDD" id="cd01895">
    <property type="entry name" value="EngA2"/>
    <property type="match status" value="1"/>
</dbReference>
<dbReference type="NCBIfam" id="TIGR03594">
    <property type="entry name" value="GTPase_EngA"/>
    <property type="match status" value="1"/>
</dbReference>
<dbReference type="InterPro" id="IPR005225">
    <property type="entry name" value="Small_GTP-bd"/>
</dbReference>
<evidence type="ECO:0000259" key="11">
    <source>
        <dbReference type="PROSITE" id="PS51712"/>
    </source>
</evidence>
<proteinExistence type="inferred from homology"/>
<feature type="binding site" evidence="8">
    <location>
        <begin position="242"/>
        <end position="246"/>
    </location>
    <ligand>
        <name>GTP</name>
        <dbReference type="ChEBI" id="CHEBI:37565"/>
        <label>2</label>
    </ligand>
</feature>
<feature type="binding site" evidence="8">
    <location>
        <begin position="119"/>
        <end position="122"/>
    </location>
    <ligand>
        <name>GTP</name>
        <dbReference type="ChEBI" id="CHEBI:37565"/>
        <label>1</label>
    </ligand>
</feature>
<evidence type="ECO:0000256" key="9">
    <source>
        <dbReference type="PROSITE-ProRule" id="PRU01049"/>
    </source>
</evidence>
<dbReference type="Pfam" id="PF14714">
    <property type="entry name" value="KH_dom-like"/>
    <property type="match status" value="1"/>
</dbReference>
<dbReference type="InterPro" id="IPR032859">
    <property type="entry name" value="KH_dom-like"/>
</dbReference>
<comment type="similarity">
    <text evidence="1 8 9 10">Belongs to the TRAFAC class TrmE-Era-EngA-EngB-Septin-like GTPase superfamily. EngA (Der) GTPase family.</text>
</comment>
<dbReference type="FunCoup" id="A0A371RL96">
    <property type="interactions" value="499"/>
</dbReference>
<dbReference type="OrthoDB" id="9805918at2"/>
<dbReference type="PIRSF" id="PIRSF006485">
    <property type="entry name" value="GTP-binding_EngA"/>
    <property type="match status" value="1"/>
</dbReference>
<name>A0A371RL96_9PROT</name>
<dbReference type="AlphaFoldDB" id="A0A371RL96"/>
<keyword evidence="13" id="KW-1185">Reference proteome</keyword>
<evidence type="ECO:0000256" key="10">
    <source>
        <dbReference type="RuleBase" id="RU004481"/>
    </source>
</evidence>
<dbReference type="RefSeq" id="WP_116392789.1">
    <property type="nucleotide sequence ID" value="NZ_CAXQPM010000004.1"/>
</dbReference>
<feature type="binding site" evidence="8">
    <location>
        <begin position="56"/>
        <end position="60"/>
    </location>
    <ligand>
        <name>GTP</name>
        <dbReference type="ChEBI" id="CHEBI:37565"/>
        <label>1</label>
    </ligand>
</feature>
<keyword evidence="6 8" id="KW-0342">GTP-binding</keyword>
<dbReference type="InterPro" id="IPR027417">
    <property type="entry name" value="P-loop_NTPase"/>
</dbReference>
<evidence type="ECO:0000256" key="6">
    <source>
        <dbReference type="ARBA" id="ARBA00023134"/>
    </source>
</evidence>
<reference evidence="12 13" key="1">
    <citation type="submission" date="2018-08" db="EMBL/GenBank/DDBJ databases">
        <title>Parvularcula sp. SM1705, isolated from surface water of the South Sea China.</title>
        <authorList>
            <person name="Sun L."/>
        </authorList>
    </citation>
    <scope>NUCLEOTIDE SEQUENCE [LARGE SCALE GENOMIC DNA]</scope>
    <source>
        <strain evidence="12 13">SM1705</strain>
    </source>
</reference>
<dbReference type="InParanoid" id="A0A371RL96"/>
<keyword evidence="3 8" id="KW-0690">Ribosome biogenesis</keyword>
<evidence type="ECO:0000256" key="2">
    <source>
        <dbReference type="ARBA" id="ARBA00020953"/>
    </source>
</evidence>
<comment type="function">
    <text evidence="8 10">GTPase that plays an essential role in the late steps of ribosome biogenesis.</text>
</comment>
<dbReference type="CDD" id="cd01894">
    <property type="entry name" value="EngA1"/>
    <property type="match status" value="1"/>
</dbReference>
<comment type="caution">
    <text evidence="12">The sequence shown here is derived from an EMBL/GenBank/DDBJ whole genome shotgun (WGS) entry which is preliminary data.</text>
</comment>
<evidence type="ECO:0000256" key="1">
    <source>
        <dbReference type="ARBA" id="ARBA00008279"/>
    </source>
</evidence>
<evidence type="ECO:0000256" key="4">
    <source>
        <dbReference type="ARBA" id="ARBA00022737"/>
    </source>
</evidence>
<dbReference type="PROSITE" id="PS51712">
    <property type="entry name" value="G_ENGA"/>
    <property type="match status" value="2"/>
</dbReference>
<evidence type="ECO:0000256" key="5">
    <source>
        <dbReference type="ARBA" id="ARBA00022741"/>
    </source>
</evidence>
<evidence type="ECO:0000256" key="7">
    <source>
        <dbReference type="ARBA" id="ARBA00032345"/>
    </source>
</evidence>
<dbReference type="GO" id="GO:0042254">
    <property type="term" value="P:ribosome biogenesis"/>
    <property type="evidence" value="ECO:0007669"/>
    <property type="project" value="UniProtKB-KW"/>
</dbReference>
<dbReference type="GO" id="GO:0005525">
    <property type="term" value="F:GTP binding"/>
    <property type="evidence" value="ECO:0007669"/>
    <property type="project" value="UniProtKB-UniRule"/>
</dbReference>
<dbReference type="InterPro" id="IPR016484">
    <property type="entry name" value="GTPase_Der"/>
</dbReference>
<dbReference type="InterPro" id="IPR015946">
    <property type="entry name" value="KH_dom-like_a/b"/>
</dbReference>
<keyword evidence="4 10" id="KW-0677">Repeat</keyword>
<dbReference type="FunFam" id="3.30.300.20:FF:000004">
    <property type="entry name" value="GTPase Der"/>
    <property type="match status" value="1"/>
</dbReference>
<accession>A0A371RL96</accession>
<comment type="subunit">
    <text evidence="8">Associates with the 50S ribosomal subunit.</text>
</comment>
<dbReference type="InterPro" id="IPR031166">
    <property type="entry name" value="G_ENGA"/>
</dbReference>
<dbReference type="Proteomes" id="UP000264589">
    <property type="component" value="Unassembled WGS sequence"/>
</dbReference>
<feature type="binding site" evidence="8">
    <location>
        <begin position="191"/>
        <end position="198"/>
    </location>
    <ligand>
        <name>GTP</name>
        <dbReference type="ChEBI" id="CHEBI:37565"/>
        <label>2</label>
    </ligand>
</feature>
<feature type="domain" description="EngA-type G" evidence="11">
    <location>
        <begin position="185"/>
        <end position="364"/>
    </location>
</feature>